<dbReference type="EMBL" id="JAVRRT010000005">
    <property type="protein sequence ID" value="KAK5172353.1"/>
    <property type="molecule type" value="Genomic_DNA"/>
</dbReference>
<protein>
    <recommendedName>
        <fullName evidence="1">Aminotransferase class I/classII large domain-containing protein</fullName>
    </recommendedName>
</protein>
<accession>A0AAV9PFD5</accession>
<dbReference type="GO" id="GO:0030170">
    <property type="term" value="F:pyridoxal phosphate binding"/>
    <property type="evidence" value="ECO:0007669"/>
    <property type="project" value="InterPro"/>
</dbReference>
<evidence type="ECO:0000313" key="3">
    <source>
        <dbReference type="Proteomes" id="UP001337655"/>
    </source>
</evidence>
<evidence type="ECO:0000259" key="1">
    <source>
        <dbReference type="Pfam" id="PF00155"/>
    </source>
</evidence>
<organism evidence="2 3">
    <name type="scientific">Saxophila tyrrhenica</name>
    <dbReference type="NCBI Taxonomy" id="1690608"/>
    <lineage>
        <taxon>Eukaryota</taxon>
        <taxon>Fungi</taxon>
        <taxon>Dikarya</taxon>
        <taxon>Ascomycota</taxon>
        <taxon>Pezizomycotina</taxon>
        <taxon>Dothideomycetes</taxon>
        <taxon>Dothideomycetidae</taxon>
        <taxon>Mycosphaerellales</taxon>
        <taxon>Extremaceae</taxon>
        <taxon>Saxophila</taxon>
    </lineage>
</organism>
<evidence type="ECO:0000313" key="2">
    <source>
        <dbReference type="EMBL" id="KAK5172353.1"/>
    </source>
</evidence>
<dbReference type="InterPro" id="IPR015422">
    <property type="entry name" value="PyrdxlP-dep_Trfase_small"/>
</dbReference>
<proteinExistence type="predicted"/>
<dbReference type="GeneID" id="89925338"/>
<dbReference type="Proteomes" id="UP001337655">
    <property type="component" value="Unassembled WGS sequence"/>
</dbReference>
<dbReference type="RefSeq" id="XP_064661197.1">
    <property type="nucleotide sequence ID" value="XM_064801246.1"/>
</dbReference>
<dbReference type="InterPro" id="IPR004839">
    <property type="entry name" value="Aminotransferase_I/II_large"/>
</dbReference>
<dbReference type="AlphaFoldDB" id="A0AAV9PFD5"/>
<dbReference type="PANTHER" id="PTHR43510:SF1">
    <property type="entry name" value="AMINOTRANSFERASE FUNCTION, HYPOTHETICAL (EUROFUNG)"/>
    <property type="match status" value="1"/>
</dbReference>
<dbReference type="Gene3D" id="3.90.1150.10">
    <property type="entry name" value="Aspartate Aminotransferase, domain 1"/>
    <property type="match status" value="1"/>
</dbReference>
<dbReference type="PANTHER" id="PTHR43510">
    <property type="entry name" value="AMINOTRANSFERASE FUNCTION, HYPOTHETICAL (EUROFUNG)"/>
    <property type="match status" value="1"/>
</dbReference>
<keyword evidence="3" id="KW-1185">Reference proteome</keyword>
<comment type="caution">
    <text evidence="2">The sequence shown here is derived from an EMBL/GenBank/DDBJ whole genome shotgun (WGS) entry which is preliminary data.</text>
</comment>
<dbReference type="CDD" id="cd00609">
    <property type="entry name" value="AAT_like"/>
    <property type="match status" value="1"/>
</dbReference>
<name>A0AAV9PFD5_9PEZI</name>
<dbReference type="InterPro" id="IPR015421">
    <property type="entry name" value="PyrdxlP-dep_Trfase_major"/>
</dbReference>
<sequence>MNQLGDFELAKWGHGDHNGLVKISAAGSQGPAMSLNDLKAISTDPEATSAALNFDDMKLTAAHTTTDAVTHHLASFYDSTKVFVQPSDILLAHGTTGANSIVLQGLLSPGDHVISTFPTYAPLFSLAKACGATLSFLRLRDENNWTIDIPELEALIKPETKMLILNNPHNPTGSTISTSTQAALVALAAKHDLILFCDEIFRPLFHIAEHPSSFLEHASKSYDRIVVTGSLSKAWGFAGVRIGWAATTSPALREKMRRVREWILQEVGEVDKRIAGEVLGPRCCSAILAKNLEIARENWGLLREFLRVWEGSVRCVVPTGGSTAFVRFLRKGGEGGEVRPVDDLLFCQGLLEETGVLVSPGRLCFGPDEEELKGYVRMHICIPPDNFRRAIEGLERFLKSDRFAKIQ</sequence>
<gene>
    <name evidence="2" type="ORF">LTR77_003992</name>
</gene>
<dbReference type="InterPro" id="IPR015424">
    <property type="entry name" value="PyrdxlP-dep_Trfase"/>
</dbReference>
<dbReference type="Pfam" id="PF00155">
    <property type="entry name" value="Aminotran_1_2"/>
    <property type="match status" value="1"/>
</dbReference>
<reference evidence="2 3" key="1">
    <citation type="submission" date="2023-08" db="EMBL/GenBank/DDBJ databases">
        <title>Black Yeasts Isolated from many extreme environments.</title>
        <authorList>
            <person name="Coleine C."/>
            <person name="Stajich J.E."/>
            <person name="Selbmann L."/>
        </authorList>
    </citation>
    <scope>NUCLEOTIDE SEQUENCE [LARGE SCALE GENOMIC DNA]</scope>
    <source>
        <strain evidence="2 3">CCFEE 5935</strain>
    </source>
</reference>
<dbReference type="Gene3D" id="3.40.640.10">
    <property type="entry name" value="Type I PLP-dependent aspartate aminotransferase-like (Major domain)"/>
    <property type="match status" value="1"/>
</dbReference>
<feature type="domain" description="Aminotransferase class I/classII large" evidence="1">
    <location>
        <begin position="49"/>
        <end position="373"/>
    </location>
</feature>
<dbReference type="SUPFAM" id="SSF53383">
    <property type="entry name" value="PLP-dependent transferases"/>
    <property type="match status" value="1"/>
</dbReference>